<feature type="compositionally biased region" description="Basic residues" evidence="1">
    <location>
        <begin position="391"/>
        <end position="406"/>
    </location>
</feature>
<sequence length="616" mass="67126">SARERAHQAAHERVHGLVAGPASQDGPGESQDAQLGDLEAARRRVEAAERGREAALHRRGQETQLAAAAAAAAQTMCVPRQIAQKRVVSAVLRTGICPLQALALHMKEHPDYKYRPRRKPKSVIKKENKFGFALASAAAGRRCLLHGPAHGASSSSAPSPSSSPSSAEPPVAGSASAPRGASSSAREPQSSLVQRRRHYGQQRWQQQRPSSSGRPQDTSILSALPVSALSDPAQDGRGWDGSERWQRQQQQTRRGSGLPGALRQPSGGGGQLLLGCPASSAATAAATDGLESQWLARIEYDAGLPTDELRLSESTSSTQQKTSEPCLPLRRPRARAPPEPTTTTTRCCTTSRRRDTNNRRRCFTTTSLRIAAATRAAPRPARPRPSSSRGSPRRRRPRESRHRQHRPSQQLRAASRPTSPCRAWRRARHAATSYEGRFRFSRISIIIIIIIGGTINSSSSSSRIVAGAAPTGINTAVERSFIKCKTADYAFFAQLHQANMVGEKLKLDLCKELHENQNFVLYLSNHSNRILASNAGVQDTCVSFDNWIYAYTNTDALVATAAASTATPLCSTVVSIRYRTPQCTQSYEYNLDRYHVILEKSISRGFDPACSLWICE</sequence>
<dbReference type="AlphaFoldDB" id="A0A6H5IMS6"/>
<feature type="compositionally biased region" description="Low complexity" evidence="1">
    <location>
        <begin position="341"/>
        <end position="350"/>
    </location>
</feature>
<feature type="non-terminal residue" evidence="2">
    <location>
        <position position="1"/>
    </location>
</feature>
<proteinExistence type="predicted"/>
<keyword evidence="3" id="KW-1185">Reference proteome</keyword>
<feature type="compositionally biased region" description="Polar residues" evidence="1">
    <location>
        <begin position="409"/>
        <end position="418"/>
    </location>
</feature>
<accession>A0A6H5IMS6</accession>
<dbReference type="EMBL" id="CADCXV010000908">
    <property type="protein sequence ID" value="CAB0038491.1"/>
    <property type="molecule type" value="Genomic_DNA"/>
</dbReference>
<feature type="region of interest" description="Disordered" evidence="1">
    <location>
        <begin position="310"/>
        <end position="424"/>
    </location>
</feature>
<reference evidence="2 3" key="1">
    <citation type="submission" date="2020-02" db="EMBL/GenBank/DDBJ databases">
        <authorList>
            <person name="Ferguson B K."/>
        </authorList>
    </citation>
    <scope>NUCLEOTIDE SEQUENCE [LARGE SCALE GENOMIC DNA]</scope>
</reference>
<dbReference type="OrthoDB" id="6247875at2759"/>
<feature type="compositionally biased region" description="Basic and acidic residues" evidence="1">
    <location>
        <begin position="1"/>
        <end position="15"/>
    </location>
</feature>
<feature type="compositionally biased region" description="Low complexity" evidence="1">
    <location>
        <begin position="312"/>
        <end position="329"/>
    </location>
</feature>
<name>A0A6H5IMS6_9HYME</name>
<gene>
    <name evidence="2" type="ORF">TBRA_LOCUS10272</name>
</gene>
<evidence type="ECO:0000313" key="3">
    <source>
        <dbReference type="Proteomes" id="UP000479190"/>
    </source>
</evidence>
<feature type="compositionally biased region" description="Low complexity" evidence="1">
    <location>
        <begin position="147"/>
        <end position="186"/>
    </location>
</feature>
<feature type="region of interest" description="Disordered" evidence="1">
    <location>
        <begin position="146"/>
        <end position="274"/>
    </location>
</feature>
<feature type="compositionally biased region" description="Low complexity" evidence="1">
    <location>
        <begin position="201"/>
        <end position="216"/>
    </location>
</feature>
<protein>
    <submittedName>
        <fullName evidence="2">Uncharacterized protein</fullName>
    </submittedName>
</protein>
<feature type="region of interest" description="Disordered" evidence="1">
    <location>
        <begin position="1"/>
        <end position="36"/>
    </location>
</feature>
<evidence type="ECO:0000313" key="2">
    <source>
        <dbReference type="EMBL" id="CAB0038491.1"/>
    </source>
</evidence>
<organism evidence="2 3">
    <name type="scientific">Trichogramma brassicae</name>
    <dbReference type="NCBI Taxonomy" id="86971"/>
    <lineage>
        <taxon>Eukaryota</taxon>
        <taxon>Metazoa</taxon>
        <taxon>Ecdysozoa</taxon>
        <taxon>Arthropoda</taxon>
        <taxon>Hexapoda</taxon>
        <taxon>Insecta</taxon>
        <taxon>Pterygota</taxon>
        <taxon>Neoptera</taxon>
        <taxon>Endopterygota</taxon>
        <taxon>Hymenoptera</taxon>
        <taxon>Apocrita</taxon>
        <taxon>Proctotrupomorpha</taxon>
        <taxon>Chalcidoidea</taxon>
        <taxon>Trichogrammatidae</taxon>
        <taxon>Trichogramma</taxon>
    </lineage>
</organism>
<dbReference type="Proteomes" id="UP000479190">
    <property type="component" value="Unassembled WGS sequence"/>
</dbReference>
<feature type="compositionally biased region" description="Low complexity" evidence="1">
    <location>
        <begin position="363"/>
        <end position="390"/>
    </location>
</feature>
<evidence type="ECO:0000256" key="1">
    <source>
        <dbReference type="SAM" id="MobiDB-lite"/>
    </source>
</evidence>
<feature type="compositionally biased region" description="Basic and acidic residues" evidence="1">
    <location>
        <begin position="237"/>
        <end position="246"/>
    </location>
</feature>